<dbReference type="HAMAP" id="MF_00306">
    <property type="entry name" value="SRP54"/>
    <property type="match status" value="1"/>
</dbReference>
<dbReference type="GO" id="GO:0006614">
    <property type="term" value="P:SRP-dependent cotranslational protein targeting to membrane"/>
    <property type="evidence" value="ECO:0007669"/>
    <property type="project" value="InterPro"/>
</dbReference>
<dbReference type="InterPro" id="IPR003593">
    <property type="entry name" value="AAA+_ATPase"/>
</dbReference>
<dbReference type="Pfam" id="PF02978">
    <property type="entry name" value="SRP_SPB"/>
    <property type="match status" value="1"/>
</dbReference>
<protein>
    <recommendedName>
        <fullName evidence="10">Signal recognition particle protein</fullName>
        <ecNumber evidence="10">3.6.5.4</ecNumber>
    </recommendedName>
    <alternativeName>
        <fullName evidence="10">Fifty-four homolog</fullName>
    </alternativeName>
</protein>
<evidence type="ECO:0000313" key="13">
    <source>
        <dbReference type="Proteomes" id="UP000680158"/>
    </source>
</evidence>
<keyword evidence="5 10" id="KW-0694">RNA-binding</keyword>
<dbReference type="CDD" id="cd18539">
    <property type="entry name" value="SRP_G"/>
    <property type="match status" value="1"/>
</dbReference>
<proteinExistence type="inferred from homology"/>
<name>A0A941DDY8_9BURK</name>
<dbReference type="InterPro" id="IPR042101">
    <property type="entry name" value="SRP54_N_sf"/>
</dbReference>
<keyword evidence="7 10" id="KW-0733">Signal recognition particle</keyword>
<dbReference type="FunFam" id="3.40.50.300:FF:000022">
    <property type="entry name" value="Signal recognition particle 54 kDa subunit"/>
    <property type="match status" value="1"/>
</dbReference>
<sequence>MLDNLTQRLAKVVKTMRGEARLTESNTADMLREVRMALLEADVALPAVRELIARVKEKAMGEDVIGSLTPGQALVGVVQKELASVIGADLGENASELNFATQPPAIILMAGLQGAGKTTTVGKLALFLREKKKKKVLTVSADVYRPAAIGQLETVTAQAGADFFPTTINDKPVDIALAALDWAKKHHHEVLIIDTAGRLGIDEAMMQEIAAVHAAVNPIETLFVVDAMLGQDAVNTAKAFNDALPLTGVVLTKLDGDSRGGAALSVRHVTGKPIKFAGVSEKLDGLEAFDATRMANRILGMGDILALVESAQKGMDVEAAKGLAEKIKVGGKFDMNDFKMQLAQMKNMGSLSSLMDKLPAQFQQAASGANMDNAEKQMRRMEGIINSMTPLERAKPDLIKASRKRRIAAGAGVQIQEVNRMLAQFDQMQSMMKKLKGGGMMKMMRGLKGMMR</sequence>
<comment type="subunit">
    <text evidence="10">Part of the signal recognition particle protein translocation system, which is composed of SRP and FtsY. SRP is a ribonucleoprotein composed of Ffh and a 4.5S RNA molecule.</text>
</comment>
<dbReference type="InterPro" id="IPR036891">
    <property type="entry name" value="Signal_recog_part_SRP54_M_sf"/>
</dbReference>
<comment type="subcellular location">
    <subcellularLocation>
        <location evidence="10">Cytoplasm</location>
    </subcellularLocation>
    <text evidence="10">The SRP-RNC complex is targeted to the cytoplasmic membrane.</text>
</comment>
<dbReference type="Gene3D" id="1.20.120.140">
    <property type="entry name" value="Signal recognition particle SRP54, nucleotide-binding domain"/>
    <property type="match status" value="1"/>
</dbReference>
<comment type="function">
    <text evidence="10">Involved in targeting and insertion of nascent membrane proteins into the cytoplasmic membrane. Binds to the hydrophobic signal sequence of the ribosome-nascent chain (RNC) as it emerges from the ribosomes. The SRP-RNC complex is then targeted to the cytoplasmic membrane where it interacts with the SRP receptor FtsY. Interaction with FtsY leads to the transfer of the RNC complex to the Sec translocase for insertion into the membrane, the hydrolysis of GTP by both Ffh and FtsY, and the dissociation of the SRP-FtsY complex into the individual components.</text>
</comment>
<keyword evidence="6 10" id="KW-0342">GTP-binding</keyword>
<organism evidence="12 13">
    <name type="scientific">Undibacterium baiyunense</name>
    <dbReference type="NCBI Taxonomy" id="2828731"/>
    <lineage>
        <taxon>Bacteria</taxon>
        <taxon>Pseudomonadati</taxon>
        <taxon>Pseudomonadota</taxon>
        <taxon>Betaproteobacteria</taxon>
        <taxon>Burkholderiales</taxon>
        <taxon>Oxalobacteraceae</taxon>
        <taxon>Undibacterium</taxon>
    </lineage>
</organism>
<dbReference type="SMART" id="SM00382">
    <property type="entry name" value="AAA"/>
    <property type="match status" value="1"/>
</dbReference>
<evidence type="ECO:0000313" key="12">
    <source>
        <dbReference type="EMBL" id="MBR7746251.1"/>
    </source>
</evidence>
<keyword evidence="3 10" id="KW-0547">Nucleotide-binding</keyword>
<dbReference type="InterPro" id="IPR027417">
    <property type="entry name" value="P-loop_NTPase"/>
</dbReference>
<dbReference type="Pfam" id="PF00448">
    <property type="entry name" value="SRP54"/>
    <property type="match status" value="1"/>
</dbReference>
<dbReference type="InterPro" id="IPR022941">
    <property type="entry name" value="SRP54"/>
</dbReference>
<dbReference type="RefSeq" id="WP_189345842.1">
    <property type="nucleotide sequence ID" value="NZ_JAGSPM010000003.1"/>
</dbReference>
<dbReference type="AlphaFoldDB" id="A0A941DDY8"/>
<evidence type="ECO:0000256" key="2">
    <source>
        <dbReference type="ARBA" id="ARBA00022490"/>
    </source>
</evidence>
<comment type="domain">
    <text evidence="10">Composed of three domains: the N-terminal N domain, which is responsible for interactions with the ribosome, the central G domain, which binds GTP, and the C-terminal M domain, which binds the RNA and the signal sequence of the RNC.</text>
</comment>
<keyword evidence="2 10" id="KW-0963">Cytoplasm</keyword>
<dbReference type="EC" id="3.6.5.4" evidence="10"/>
<dbReference type="Proteomes" id="UP000680158">
    <property type="component" value="Unassembled WGS sequence"/>
</dbReference>
<evidence type="ECO:0000256" key="6">
    <source>
        <dbReference type="ARBA" id="ARBA00023134"/>
    </source>
</evidence>
<dbReference type="InterPro" id="IPR004125">
    <property type="entry name" value="Signal_recog_particle_SRP54_M"/>
</dbReference>
<dbReference type="PANTHER" id="PTHR11564">
    <property type="entry name" value="SIGNAL RECOGNITION PARTICLE 54K PROTEIN SRP54"/>
    <property type="match status" value="1"/>
</dbReference>
<evidence type="ECO:0000259" key="11">
    <source>
        <dbReference type="PROSITE" id="PS00300"/>
    </source>
</evidence>
<feature type="binding site" evidence="10">
    <location>
        <begin position="194"/>
        <end position="198"/>
    </location>
    <ligand>
        <name>GTP</name>
        <dbReference type="ChEBI" id="CHEBI:37565"/>
    </ligand>
</feature>
<dbReference type="PROSITE" id="PS00300">
    <property type="entry name" value="SRP54"/>
    <property type="match status" value="1"/>
</dbReference>
<dbReference type="PANTHER" id="PTHR11564:SF5">
    <property type="entry name" value="SIGNAL RECOGNITION PARTICLE SUBUNIT SRP54"/>
    <property type="match status" value="1"/>
</dbReference>
<keyword evidence="13" id="KW-1185">Reference proteome</keyword>
<dbReference type="InterPro" id="IPR036225">
    <property type="entry name" value="SRP/SRP_N"/>
</dbReference>
<dbReference type="NCBIfam" id="TIGR00959">
    <property type="entry name" value="ffh"/>
    <property type="match status" value="1"/>
</dbReference>
<evidence type="ECO:0000256" key="5">
    <source>
        <dbReference type="ARBA" id="ARBA00022884"/>
    </source>
</evidence>
<accession>A0A941DDY8</accession>
<dbReference type="InterPro" id="IPR013822">
    <property type="entry name" value="Signal_recog_particl_SRP54_hlx"/>
</dbReference>
<feature type="domain" description="SRP54-type proteins GTP-binding" evidence="11">
    <location>
        <begin position="273"/>
        <end position="286"/>
    </location>
</feature>
<evidence type="ECO:0000256" key="7">
    <source>
        <dbReference type="ARBA" id="ARBA00023135"/>
    </source>
</evidence>
<evidence type="ECO:0000256" key="9">
    <source>
        <dbReference type="ARBA" id="ARBA00048027"/>
    </source>
</evidence>
<evidence type="ECO:0000256" key="8">
    <source>
        <dbReference type="ARBA" id="ARBA00023274"/>
    </source>
</evidence>
<feature type="binding site" evidence="10">
    <location>
        <begin position="111"/>
        <end position="118"/>
    </location>
    <ligand>
        <name>GTP</name>
        <dbReference type="ChEBI" id="CHEBI:37565"/>
    </ligand>
</feature>
<dbReference type="Gene3D" id="3.40.50.300">
    <property type="entry name" value="P-loop containing nucleotide triphosphate hydrolases"/>
    <property type="match status" value="1"/>
</dbReference>
<evidence type="ECO:0000256" key="3">
    <source>
        <dbReference type="ARBA" id="ARBA00022741"/>
    </source>
</evidence>
<comment type="caution">
    <text evidence="12">The sequence shown here is derived from an EMBL/GenBank/DDBJ whole genome shotgun (WGS) entry which is preliminary data.</text>
</comment>
<dbReference type="SUPFAM" id="SSF52540">
    <property type="entry name" value="P-loop containing nucleoside triphosphate hydrolases"/>
    <property type="match status" value="1"/>
</dbReference>
<dbReference type="GO" id="GO:0008312">
    <property type="term" value="F:7S RNA binding"/>
    <property type="evidence" value="ECO:0007669"/>
    <property type="project" value="InterPro"/>
</dbReference>
<dbReference type="Gene3D" id="1.10.260.30">
    <property type="entry name" value="Signal recognition particle, SRP54 subunit, M-domain"/>
    <property type="match status" value="1"/>
</dbReference>
<comment type="similarity">
    <text evidence="1 10">Belongs to the GTP-binding SRP family. SRP54 subfamily.</text>
</comment>
<evidence type="ECO:0000256" key="1">
    <source>
        <dbReference type="ARBA" id="ARBA00005450"/>
    </source>
</evidence>
<dbReference type="InterPro" id="IPR000897">
    <property type="entry name" value="SRP54_GTPase_dom"/>
</dbReference>
<feature type="binding site" evidence="10">
    <location>
        <begin position="252"/>
        <end position="255"/>
    </location>
    <ligand>
        <name>GTP</name>
        <dbReference type="ChEBI" id="CHEBI:37565"/>
    </ligand>
</feature>
<comment type="catalytic activity">
    <reaction evidence="9 10">
        <text>GTP + H2O = GDP + phosphate + H(+)</text>
        <dbReference type="Rhea" id="RHEA:19669"/>
        <dbReference type="ChEBI" id="CHEBI:15377"/>
        <dbReference type="ChEBI" id="CHEBI:15378"/>
        <dbReference type="ChEBI" id="CHEBI:37565"/>
        <dbReference type="ChEBI" id="CHEBI:43474"/>
        <dbReference type="ChEBI" id="CHEBI:58189"/>
        <dbReference type="EC" id="3.6.5.4"/>
    </reaction>
</comment>
<reference evidence="12 13" key="1">
    <citation type="submission" date="2021-04" db="EMBL/GenBank/DDBJ databases">
        <title>novel species isolated from subtropical streams in China.</title>
        <authorList>
            <person name="Lu H."/>
        </authorList>
    </citation>
    <scope>NUCLEOTIDE SEQUENCE [LARGE SCALE GENOMIC DNA]</scope>
    <source>
        <strain evidence="12 13">BYS107W</strain>
    </source>
</reference>
<keyword evidence="4 10" id="KW-0378">Hydrolase</keyword>
<dbReference type="GO" id="GO:0005525">
    <property type="term" value="F:GTP binding"/>
    <property type="evidence" value="ECO:0007669"/>
    <property type="project" value="UniProtKB-UniRule"/>
</dbReference>
<dbReference type="GO" id="GO:0003924">
    <property type="term" value="F:GTPase activity"/>
    <property type="evidence" value="ECO:0007669"/>
    <property type="project" value="UniProtKB-UniRule"/>
</dbReference>
<dbReference type="SMART" id="SM00962">
    <property type="entry name" value="SRP54"/>
    <property type="match status" value="1"/>
</dbReference>
<dbReference type="EMBL" id="JAGSPM010000003">
    <property type="protein sequence ID" value="MBR7746251.1"/>
    <property type="molecule type" value="Genomic_DNA"/>
</dbReference>
<dbReference type="SMART" id="SM00963">
    <property type="entry name" value="SRP54_N"/>
    <property type="match status" value="1"/>
</dbReference>
<evidence type="ECO:0000256" key="10">
    <source>
        <dbReference type="HAMAP-Rule" id="MF_00306"/>
    </source>
</evidence>
<evidence type="ECO:0000256" key="4">
    <source>
        <dbReference type="ARBA" id="ARBA00022801"/>
    </source>
</evidence>
<gene>
    <name evidence="10 12" type="primary">ffh</name>
    <name evidence="12" type="ORF">KDM92_06625</name>
</gene>
<dbReference type="GO" id="GO:0048500">
    <property type="term" value="C:signal recognition particle"/>
    <property type="evidence" value="ECO:0007669"/>
    <property type="project" value="UniProtKB-UniRule"/>
</dbReference>
<keyword evidence="8 10" id="KW-0687">Ribonucleoprotein</keyword>
<dbReference type="SUPFAM" id="SSF47446">
    <property type="entry name" value="Signal peptide-binding domain"/>
    <property type="match status" value="1"/>
</dbReference>
<dbReference type="Pfam" id="PF02881">
    <property type="entry name" value="SRP54_N"/>
    <property type="match status" value="1"/>
</dbReference>
<dbReference type="SUPFAM" id="SSF47364">
    <property type="entry name" value="Domain of the SRP/SRP receptor G-proteins"/>
    <property type="match status" value="1"/>
</dbReference>
<dbReference type="InterPro" id="IPR004780">
    <property type="entry name" value="SRP"/>
</dbReference>